<feature type="compositionally biased region" description="Acidic residues" evidence="9">
    <location>
        <begin position="1018"/>
        <end position="1029"/>
    </location>
</feature>
<keyword evidence="3" id="KW-0547">Nucleotide-binding</keyword>
<keyword evidence="8" id="KW-0175">Coiled coil</keyword>
<dbReference type="Gene3D" id="3.40.50.300">
    <property type="entry name" value="P-loop containing nucleotide triphosphate hydrolases"/>
    <property type="match status" value="2"/>
</dbReference>
<accession>A0A0M4EEV6</accession>
<evidence type="ECO:0000256" key="8">
    <source>
        <dbReference type="SAM" id="Coils"/>
    </source>
</evidence>
<sequence length="1051" mass="120955">MLRNLNCLTIDDNNNDQTKDSINYEVQDAETFRFADHVRPLVAANCSEYAVAHSNVHQQPVRQLCEISFLPHILQTMSRLKLTQILRLQSYAWPHLSKQAGHGAVLVSAPRSGRTLSYVPPLCQQVCIMLTKHRSVSKLGFEGPMAIVLAADLGRVQRIGSLCNGMLRKAKNEEWLTLALMVPSAFTPEFFYRLLNGVGCLVATPAQLLWLCSNFDVKLPNLSFLAYDDVDLMVPEQLQQAHHKLKSLAQQRPQLVITTQSYNVKLLAMLRDFNDKMLLLFGDMLEAAAYGGVRLRISLLKHESKLQNVLQLLEQRPPLEKRTAIYCHKDKDIRELADVLELHGYCCLPYYQSADWEVREHVRRWMDDSCGELLLCTDNCPELDMRHVQTLVHYSLSDNWSKFKLRHLALSDNLHNQLEQPTPKQLDQQTVSLVLLDEHNNKQLPRLVDFLQQHQAVDERIVQLSQQLRTRLQSEKCNEPTLCDLLLSLGHCSDSHCEQRHHVLPCERELPAGLPYCGDVKLQLLKAYSPTHYSVRLLEHLPPAGKWRNLPARVTLELELQLLQSQKCVRHWPPRPKQICVYRNATGFERVRILCVAHIENVNLSRTDVAVEVQAMDVNTRRIKTTSGDLYICPEPLRAAPALAMDLRILGLVPYTGEREWHKEDANQCAKWLNAVAKPNFLQASIVVALSHTIFVRDLAAINYAPSMKMFVRTLNMSQQLAEKKLAKKCQLTVDRLMTLLNVAEIKLNDQQEEQQQEQQQSKTACLDYQKHQDVLNAGSALLQKQTRGRGRGNAIAQMALQLGRENRLRIEQEQQQQLDNKLKQLEQQPQLQTEPRTDSVQAFFDCIRKCDLLDAEERQLKQTTVTCSLPDPQFHMAMPKNVVRPQVSYYQTKITLELQLLLSDDNLQYEVVLFKKTNLGFWTLDTEPTQQCILKLPGPFVELKHFMRGRTVYLSVLKAYATSYPLEFSCYKFMKPHYDKINAYEEQQHVRAKHFELDLLEQGYVQKQKPQSKRDDELADEEPAEEDLNYCSSNGEKVERAYNRNEFELS</sequence>
<dbReference type="PANTHER" id="PTHR22655:SF2">
    <property type="entry name" value="ATP-DEPENDENT RNA HELICASE TDRD12-RELATED"/>
    <property type="match status" value="1"/>
</dbReference>
<dbReference type="OrthoDB" id="249932at2759"/>
<evidence type="ECO:0000256" key="2">
    <source>
        <dbReference type="ARBA" id="ARBA00022737"/>
    </source>
</evidence>
<keyword evidence="6" id="KW-0067">ATP-binding</keyword>
<dbReference type="AlphaFoldDB" id="A0A0M4EEV6"/>
<dbReference type="STRING" id="30019.A0A0M4EEV6"/>
<dbReference type="Proteomes" id="UP000494163">
    <property type="component" value="Chromosome 2R"/>
</dbReference>
<keyword evidence="5" id="KW-0347">Helicase</keyword>
<evidence type="ECO:0000313" key="11">
    <source>
        <dbReference type="Proteomes" id="UP000494163"/>
    </source>
</evidence>
<proteinExistence type="predicted"/>
<dbReference type="GO" id="GO:0016787">
    <property type="term" value="F:hydrolase activity"/>
    <property type="evidence" value="ECO:0007669"/>
    <property type="project" value="UniProtKB-KW"/>
</dbReference>
<evidence type="ECO:0000256" key="5">
    <source>
        <dbReference type="ARBA" id="ARBA00022806"/>
    </source>
</evidence>
<feature type="coiled-coil region" evidence="8">
    <location>
        <begin position="734"/>
        <end position="761"/>
    </location>
</feature>
<name>A0A0M4EEV6_DROBS</name>
<dbReference type="SUPFAM" id="SSF52540">
    <property type="entry name" value="P-loop containing nucleoside triphosphate hydrolases"/>
    <property type="match status" value="2"/>
</dbReference>
<evidence type="ECO:0000256" key="1">
    <source>
        <dbReference type="ARBA" id="ARBA00012552"/>
    </source>
</evidence>
<reference evidence="10 11" key="1">
    <citation type="submission" date="2015-08" db="EMBL/GenBank/DDBJ databases">
        <title>Ancestral chromatin configuration constrains chromatin evolution on differentiating sex chromosomes in Drosophila.</title>
        <authorList>
            <person name="Zhou Q."/>
            <person name="Bachtrog D."/>
        </authorList>
    </citation>
    <scope>NUCLEOTIDE SEQUENCE [LARGE SCALE GENOMIC DNA]</scope>
    <source>
        <tissue evidence="10">Whole larvae</tissue>
    </source>
</reference>
<evidence type="ECO:0000256" key="9">
    <source>
        <dbReference type="SAM" id="MobiDB-lite"/>
    </source>
</evidence>
<keyword evidence="2" id="KW-0677">Repeat</keyword>
<evidence type="ECO:0000256" key="7">
    <source>
        <dbReference type="ARBA" id="ARBA00047984"/>
    </source>
</evidence>
<gene>
    <name evidence="10" type="ORF">Dbus_chr2Rg1343</name>
</gene>
<dbReference type="EMBL" id="CP012524">
    <property type="protein sequence ID" value="ALC41764.1"/>
    <property type="molecule type" value="Genomic_DNA"/>
</dbReference>
<evidence type="ECO:0000256" key="6">
    <source>
        <dbReference type="ARBA" id="ARBA00022840"/>
    </source>
</evidence>
<dbReference type="InterPro" id="IPR027417">
    <property type="entry name" value="P-loop_NTPase"/>
</dbReference>
<dbReference type="PANTHER" id="PTHR22655">
    <property type="entry name" value="ATP-DEPENDENT RNA HELICASE TDRD12-RELATED"/>
    <property type="match status" value="1"/>
</dbReference>
<dbReference type="GO" id="GO:0003724">
    <property type="term" value="F:RNA helicase activity"/>
    <property type="evidence" value="ECO:0007669"/>
    <property type="project" value="UniProtKB-EC"/>
</dbReference>
<dbReference type="GO" id="GO:0042078">
    <property type="term" value="P:germ-line stem cell division"/>
    <property type="evidence" value="ECO:0007669"/>
    <property type="project" value="TreeGrafter"/>
</dbReference>
<evidence type="ECO:0000256" key="3">
    <source>
        <dbReference type="ARBA" id="ARBA00022741"/>
    </source>
</evidence>
<dbReference type="GO" id="GO:0005524">
    <property type="term" value="F:ATP binding"/>
    <property type="evidence" value="ECO:0007669"/>
    <property type="project" value="UniProtKB-KW"/>
</dbReference>
<organism evidence="10 11">
    <name type="scientific">Drosophila busckii</name>
    <name type="common">Fruit fly</name>
    <dbReference type="NCBI Taxonomy" id="30019"/>
    <lineage>
        <taxon>Eukaryota</taxon>
        <taxon>Metazoa</taxon>
        <taxon>Ecdysozoa</taxon>
        <taxon>Arthropoda</taxon>
        <taxon>Hexapoda</taxon>
        <taxon>Insecta</taxon>
        <taxon>Pterygota</taxon>
        <taxon>Neoptera</taxon>
        <taxon>Endopterygota</taxon>
        <taxon>Diptera</taxon>
        <taxon>Brachycera</taxon>
        <taxon>Muscomorpha</taxon>
        <taxon>Ephydroidea</taxon>
        <taxon>Drosophilidae</taxon>
        <taxon>Drosophila</taxon>
    </lineage>
</organism>
<evidence type="ECO:0000256" key="4">
    <source>
        <dbReference type="ARBA" id="ARBA00022801"/>
    </source>
</evidence>
<feature type="region of interest" description="Disordered" evidence="9">
    <location>
        <begin position="1007"/>
        <end position="1036"/>
    </location>
</feature>
<protein>
    <recommendedName>
        <fullName evidence="1">RNA helicase</fullName>
        <ecNumber evidence="1">3.6.4.13</ecNumber>
    </recommendedName>
</protein>
<keyword evidence="11" id="KW-1185">Reference proteome</keyword>
<evidence type="ECO:0000313" key="10">
    <source>
        <dbReference type="EMBL" id="ALC41764.1"/>
    </source>
</evidence>
<dbReference type="EC" id="3.6.4.13" evidence="1"/>
<keyword evidence="4" id="KW-0378">Hydrolase</keyword>
<comment type="catalytic activity">
    <reaction evidence="7">
        <text>ATP + H2O = ADP + phosphate + H(+)</text>
        <dbReference type="Rhea" id="RHEA:13065"/>
        <dbReference type="ChEBI" id="CHEBI:15377"/>
        <dbReference type="ChEBI" id="CHEBI:15378"/>
        <dbReference type="ChEBI" id="CHEBI:30616"/>
        <dbReference type="ChEBI" id="CHEBI:43474"/>
        <dbReference type="ChEBI" id="CHEBI:456216"/>
        <dbReference type="EC" id="3.6.4.13"/>
    </reaction>
</comment>
<dbReference type="OMA" id="HGAMIVG"/>